<gene>
    <name evidence="2" type="ordered locus">FN1588</name>
</gene>
<dbReference type="EMBL" id="AE009951">
    <property type="protein sequence ID" value="AAL93703.1"/>
    <property type="molecule type" value="Genomic_DNA"/>
</dbReference>
<dbReference type="EnsemblBacteria" id="AAL93703">
    <property type="protein sequence ID" value="AAL93703"/>
    <property type="gene ID" value="FN1588"/>
</dbReference>
<dbReference type="HOGENOM" id="CLU_201761_0_0_0"/>
<evidence type="ECO:0000313" key="2">
    <source>
        <dbReference type="EMBL" id="AAL93703.1"/>
    </source>
</evidence>
<reference evidence="2" key="1">
    <citation type="journal article" date="2002" name="J. Bacteriol.">
        <title>Genome sequence and analysis of the oral bacterium Fusobacterium nucleatum strain ATCC 25586.</title>
        <authorList>
            <person name="Kapatral V."/>
            <person name="Anderson I."/>
            <person name="Ivanova N."/>
            <person name="Reznik G."/>
            <person name="Los T."/>
            <person name="Lykidis A."/>
            <person name="Bhattacharyya A."/>
            <person name="Bartman A."/>
            <person name="Gardner W."/>
            <person name="Grechkin G."/>
            <person name="Zhu L."/>
            <person name="Vasieva O."/>
            <person name="Chu L."/>
            <person name="Kogan Y."/>
            <person name="Chaga O."/>
            <person name="Goltsman E."/>
            <person name="Bernal A."/>
            <person name="Larsen N."/>
            <person name="D'Souza M."/>
            <person name="Walunas T."/>
            <person name="Pusch G."/>
            <person name="Haselkorn R."/>
            <person name="Fonstein M."/>
            <person name="Kyrpides N."/>
            <person name="Overbeek R."/>
        </authorList>
    </citation>
    <scope>NUCLEOTIDE SEQUENCE [LARGE SCALE GENOMIC DNA]</scope>
    <source>
        <strain evidence="2">ATCC 25586</strain>
    </source>
</reference>
<keyword evidence="1" id="KW-0812">Transmembrane</keyword>
<dbReference type="InParanoid" id="Q8RIK2"/>
<accession>Q8RIK2</accession>
<name>Q8RIK2_FUSNN</name>
<dbReference type="STRING" id="190304.FN1588"/>
<feature type="transmembrane region" description="Helical" evidence="1">
    <location>
        <begin position="24"/>
        <end position="47"/>
    </location>
</feature>
<protein>
    <submittedName>
        <fullName evidence="2">Uncharacterized protein</fullName>
    </submittedName>
</protein>
<evidence type="ECO:0000256" key="1">
    <source>
        <dbReference type="SAM" id="Phobius"/>
    </source>
</evidence>
<dbReference type="AlphaFoldDB" id="Q8RIK2"/>
<sequence length="53" mass="6639">MYIFSSTIFMPLMYHIKNTMSRKFFYFFNISLNLLVLLTFYVFYFLYKIKILI</sequence>
<dbReference type="PaxDb" id="190304-FN1588"/>
<organism evidence="2">
    <name type="scientific">Fusobacterium nucleatum subsp. nucleatum (strain ATCC 25586 / DSM 15643 / BCRC 10681 / CIP 101130 / JCM 8532 / KCTC 2640 / LMG 13131 / VPI 4355)</name>
    <dbReference type="NCBI Taxonomy" id="190304"/>
    <lineage>
        <taxon>Bacteria</taxon>
        <taxon>Fusobacteriati</taxon>
        <taxon>Fusobacteriota</taxon>
        <taxon>Fusobacteriia</taxon>
        <taxon>Fusobacteriales</taxon>
        <taxon>Fusobacteriaceae</taxon>
        <taxon>Fusobacterium</taxon>
    </lineage>
</organism>
<proteinExistence type="predicted"/>
<dbReference type="KEGG" id="fnu:FN1588"/>
<keyword evidence="1" id="KW-0472">Membrane</keyword>
<keyword evidence="1" id="KW-1133">Transmembrane helix</keyword>